<evidence type="ECO:0000256" key="1">
    <source>
        <dbReference type="ARBA" id="ARBA00004571"/>
    </source>
</evidence>
<feature type="chain" id="PRO_5025460174" evidence="8">
    <location>
        <begin position="22"/>
        <end position="1033"/>
    </location>
</feature>
<evidence type="ECO:0000256" key="5">
    <source>
        <dbReference type="ARBA" id="ARBA00023136"/>
    </source>
</evidence>
<proteinExistence type="inferred from homology"/>
<dbReference type="PROSITE" id="PS52016">
    <property type="entry name" value="TONB_DEPENDENT_REC_3"/>
    <property type="match status" value="1"/>
</dbReference>
<organism evidence="10 11">
    <name type="scientific">Pontibacter burrus</name>
    <dbReference type="NCBI Taxonomy" id="2704466"/>
    <lineage>
        <taxon>Bacteria</taxon>
        <taxon>Pseudomonadati</taxon>
        <taxon>Bacteroidota</taxon>
        <taxon>Cytophagia</taxon>
        <taxon>Cytophagales</taxon>
        <taxon>Hymenobacteraceae</taxon>
        <taxon>Pontibacter</taxon>
    </lineage>
</organism>
<keyword evidence="4 7" id="KW-0812">Transmembrane</keyword>
<comment type="subcellular location">
    <subcellularLocation>
        <location evidence="1 7">Cell outer membrane</location>
        <topology evidence="1 7">Multi-pass membrane protein</topology>
    </subcellularLocation>
</comment>
<evidence type="ECO:0000256" key="7">
    <source>
        <dbReference type="PROSITE-ProRule" id="PRU01360"/>
    </source>
</evidence>
<dbReference type="SUPFAM" id="SSF56935">
    <property type="entry name" value="Porins"/>
    <property type="match status" value="1"/>
</dbReference>
<feature type="domain" description="TonB-dependent receptor plug" evidence="9">
    <location>
        <begin position="115"/>
        <end position="238"/>
    </location>
</feature>
<dbReference type="Gene3D" id="2.170.130.10">
    <property type="entry name" value="TonB-dependent receptor, plug domain"/>
    <property type="match status" value="1"/>
</dbReference>
<comment type="caution">
    <text evidence="10">The sequence shown here is derived from an EMBL/GenBank/DDBJ whole genome shotgun (WGS) entry which is preliminary data.</text>
</comment>
<dbReference type="SUPFAM" id="SSF49464">
    <property type="entry name" value="Carboxypeptidase regulatory domain-like"/>
    <property type="match status" value="1"/>
</dbReference>
<dbReference type="NCBIfam" id="TIGR04057">
    <property type="entry name" value="SusC_RagA_signa"/>
    <property type="match status" value="1"/>
</dbReference>
<feature type="signal peptide" evidence="8">
    <location>
        <begin position="1"/>
        <end position="21"/>
    </location>
</feature>
<dbReference type="InterPro" id="IPR036942">
    <property type="entry name" value="Beta-barrel_TonB_sf"/>
</dbReference>
<keyword evidence="6 7" id="KW-0998">Cell outer membrane</keyword>
<dbReference type="FunFam" id="2.170.130.10:FF:000008">
    <property type="entry name" value="SusC/RagA family TonB-linked outer membrane protein"/>
    <property type="match status" value="1"/>
</dbReference>
<dbReference type="AlphaFoldDB" id="A0A6B3LV62"/>
<dbReference type="InterPro" id="IPR023997">
    <property type="entry name" value="TonB-dep_OMP_SusC/RagA_CS"/>
</dbReference>
<dbReference type="Proteomes" id="UP000474777">
    <property type="component" value="Unassembled WGS sequence"/>
</dbReference>
<evidence type="ECO:0000256" key="6">
    <source>
        <dbReference type="ARBA" id="ARBA00023237"/>
    </source>
</evidence>
<evidence type="ECO:0000313" key="11">
    <source>
        <dbReference type="Proteomes" id="UP000474777"/>
    </source>
</evidence>
<comment type="similarity">
    <text evidence="7">Belongs to the TonB-dependent receptor family.</text>
</comment>
<keyword evidence="10" id="KW-0675">Receptor</keyword>
<evidence type="ECO:0000256" key="4">
    <source>
        <dbReference type="ARBA" id="ARBA00022692"/>
    </source>
</evidence>
<keyword evidence="11" id="KW-1185">Reference proteome</keyword>
<dbReference type="Gene3D" id="2.40.170.20">
    <property type="entry name" value="TonB-dependent receptor, beta-barrel domain"/>
    <property type="match status" value="1"/>
</dbReference>
<dbReference type="NCBIfam" id="TIGR04056">
    <property type="entry name" value="OMP_RagA_SusC"/>
    <property type="match status" value="1"/>
</dbReference>
<dbReference type="InterPro" id="IPR037066">
    <property type="entry name" value="Plug_dom_sf"/>
</dbReference>
<dbReference type="EMBL" id="JAAGWD010000002">
    <property type="protein sequence ID" value="NEM97430.1"/>
    <property type="molecule type" value="Genomic_DNA"/>
</dbReference>
<dbReference type="GO" id="GO:0009279">
    <property type="term" value="C:cell outer membrane"/>
    <property type="evidence" value="ECO:0007669"/>
    <property type="project" value="UniProtKB-SubCell"/>
</dbReference>
<reference evidence="10 11" key="1">
    <citation type="submission" date="2020-02" db="EMBL/GenBank/DDBJ databases">
        <authorList>
            <person name="Kim M.K."/>
        </authorList>
    </citation>
    <scope>NUCLEOTIDE SEQUENCE [LARGE SCALE GENOMIC DNA]</scope>
    <source>
        <strain evidence="10 11">BT327</strain>
    </source>
</reference>
<keyword evidence="3 7" id="KW-1134">Transmembrane beta strand</keyword>
<accession>A0A6B3LV62</accession>
<sequence>MRKVILMKLALFLTLVSQAWAQSRTVSGTVTDAANGQPLPGVAVIVKGTSIGITTGYDGTYSLNVPESGNTLQFRFIGYVTMERPITGNVLNVALAVDSKQLQEVVVVGYGVQDVKDVTGSITSISAAKIENQPVQSFDQALSGRAAGVQITNSSGMLADGVTVRIRGVGSISNSSQPLYVIDGVPMAQVSNLNTFNGGNGTRYNPLADLNPNDIESIEVLKDAAAAALYGSRAANGVILVTTKRGKTGTTKITYDFYTGYNEIVRRPDLLNGDDFITIQNEKASNRFGVDDPKSVITGNVDINGDGKPDRTNWVDEVFRKGKVHSHQLSMSGGNEKTSYYGSVSYSDQSGVVVANRLRRGAARLNLDVTPKNWLKAGISTSFTKTLNNGVLAEGYLAGVGVAGLNAPSNLPVYGNDGFYYLNSTGYLGNGANDQTYLLNRFYHPRATLDLQRNQNTSQRMLGNAYIEVQPVRNLKVTSKFGIDYIQNFEDQYSDPRIAGLGWSYNGLVQTNNLSRNQWNWSNYATYSFLVGEQHNFAATGGIEYQEVVQNSIGAYAGDFADPFFKDIITGTFAEQIGSDGARTHNGFDSYFGRLSYDFGNKYYAEVAFRADAFSGFGMNNKRGYFPAGSVGWRISEESFLDGVDFLNDLKLRASYGIVGNSNIADFASRTLYGGGLYVEQNGLSPVQVGNTNLKWETSNKLDIGFDLSVLQDRVGLTFDYFNTSITDLVLNAPVLRTTGIPGASVSTNIGSMNNKGFELALNTVNIEKNDFSWSTNFNFSKVKNEVTSLYNDVPVVSGSSQAAVGYAIGEFKLIRWAGVNPDNGMAMFLSKDGVVKQYDPATQKYYLLDGSETTQITGDDAVFAGNPYPKWFGGVDNTFRYKDFDIGVFFQFSGGNKILNQTRAGLMTNYMNNNLNEIKDRWQKPGDITDVPRLYLQDNVSTRLSTRWLEDGDFLRLRQLSIGYNVPSELTDKAGISTLRLYAQAQNVFVLTAYKGFDPEVNTNRNVNIAYGVDNRSIPQARSFTFGVNIGL</sequence>
<dbReference type="Pfam" id="PF07715">
    <property type="entry name" value="Plug"/>
    <property type="match status" value="1"/>
</dbReference>
<evidence type="ECO:0000256" key="3">
    <source>
        <dbReference type="ARBA" id="ARBA00022452"/>
    </source>
</evidence>
<keyword evidence="8" id="KW-0732">Signal</keyword>
<name>A0A6B3LV62_9BACT</name>
<dbReference type="Pfam" id="PF13715">
    <property type="entry name" value="CarbopepD_reg_2"/>
    <property type="match status" value="1"/>
</dbReference>
<gene>
    <name evidence="10" type="ORF">GXP69_06970</name>
</gene>
<keyword evidence="5 7" id="KW-0472">Membrane</keyword>
<protein>
    <submittedName>
        <fullName evidence="10">TonB-dependent receptor</fullName>
    </submittedName>
</protein>
<evidence type="ECO:0000313" key="10">
    <source>
        <dbReference type="EMBL" id="NEM97430.1"/>
    </source>
</evidence>
<dbReference type="InterPro" id="IPR039426">
    <property type="entry name" value="TonB-dep_rcpt-like"/>
</dbReference>
<dbReference type="InterPro" id="IPR008969">
    <property type="entry name" value="CarboxyPept-like_regulatory"/>
</dbReference>
<evidence type="ECO:0000259" key="9">
    <source>
        <dbReference type="Pfam" id="PF07715"/>
    </source>
</evidence>
<evidence type="ECO:0000256" key="2">
    <source>
        <dbReference type="ARBA" id="ARBA00022448"/>
    </source>
</evidence>
<dbReference type="RefSeq" id="WP_163913761.1">
    <property type="nucleotide sequence ID" value="NZ_JAAGWD010000002.1"/>
</dbReference>
<dbReference type="Gene3D" id="2.60.40.1120">
    <property type="entry name" value="Carboxypeptidase-like, regulatory domain"/>
    <property type="match status" value="1"/>
</dbReference>
<keyword evidence="2 7" id="KW-0813">Transport</keyword>
<dbReference type="InterPro" id="IPR012910">
    <property type="entry name" value="Plug_dom"/>
</dbReference>
<dbReference type="InterPro" id="IPR023996">
    <property type="entry name" value="TonB-dep_OMP_SusC/RagA"/>
</dbReference>
<evidence type="ECO:0000256" key="8">
    <source>
        <dbReference type="SAM" id="SignalP"/>
    </source>
</evidence>